<dbReference type="SUPFAM" id="SSF53474">
    <property type="entry name" value="alpha/beta-Hydrolases"/>
    <property type="match status" value="1"/>
</dbReference>
<evidence type="ECO:0000259" key="11">
    <source>
        <dbReference type="Pfam" id="PF00561"/>
    </source>
</evidence>
<keyword evidence="10" id="KW-0812">Transmembrane</keyword>
<keyword evidence="10" id="KW-0472">Membrane</keyword>
<dbReference type="Proteomes" id="UP001589647">
    <property type="component" value="Unassembled WGS sequence"/>
</dbReference>
<evidence type="ECO:0000256" key="6">
    <source>
        <dbReference type="ARBA" id="ARBA00022490"/>
    </source>
</evidence>
<feature type="transmembrane region" description="Helical" evidence="10">
    <location>
        <begin position="37"/>
        <end position="56"/>
    </location>
</feature>
<keyword evidence="6" id="KW-0963">Cytoplasm</keyword>
<dbReference type="EMBL" id="JBHMEI010000001">
    <property type="protein sequence ID" value="MFB9199744.1"/>
    <property type="molecule type" value="Genomic_DNA"/>
</dbReference>
<keyword evidence="13" id="KW-1185">Reference proteome</keyword>
<keyword evidence="7" id="KW-0645">Protease</keyword>
<dbReference type="InterPro" id="IPR000073">
    <property type="entry name" value="AB_hydrolase_1"/>
</dbReference>
<feature type="transmembrane region" description="Helical" evidence="10">
    <location>
        <begin position="68"/>
        <end position="86"/>
    </location>
</feature>
<keyword evidence="5" id="KW-0031">Aminopeptidase</keyword>
<dbReference type="Pfam" id="PF00561">
    <property type="entry name" value="Abhydrolase_1"/>
    <property type="match status" value="1"/>
</dbReference>
<dbReference type="PRINTS" id="PR00793">
    <property type="entry name" value="PROAMNOPTASE"/>
</dbReference>
<dbReference type="InterPro" id="IPR002410">
    <property type="entry name" value="Peptidase_S33"/>
</dbReference>
<protein>
    <recommendedName>
        <fullName evidence="4">prolyl aminopeptidase</fullName>
        <ecNumber evidence="4">3.4.11.5</ecNumber>
    </recommendedName>
    <alternativeName>
        <fullName evidence="9">Prolyl aminopeptidase</fullName>
    </alternativeName>
</protein>
<keyword evidence="8 12" id="KW-0378">Hydrolase</keyword>
<comment type="similarity">
    <text evidence="3">Belongs to the peptidase S33 family.</text>
</comment>
<comment type="catalytic activity">
    <reaction evidence="1">
        <text>Release of N-terminal proline from a peptide.</text>
        <dbReference type="EC" id="3.4.11.5"/>
    </reaction>
</comment>
<dbReference type="InterPro" id="IPR029058">
    <property type="entry name" value="AB_hydrolase_fold"/>
</dbReference>
<dbReference type="PANTHER" id="PTHR43722">
    <property type="entry name" value="PROLINE IMINOPEPTIDASE"/>
    <property type="match status" value="1"/>
</dbReference>
<comment type="caution">
    <text evidence="12">The sequence shown here is derived from an EMBL/GenBank/DDBJ whole genome shotgun (WGS) entry which is preliminary data.</text>
</comment>
<evidence type="ECO:0000256" key="4">
    <source>
        <dbReference type="ARBA" id="ARBA00012568"/>
    </source>
</evidence>
<reference evidence="12 13" key="1">
    <citation type="submission" date="2024-09" db="EMBL/GenBank/DDBJ databases">
        <authorList>
            <person name="Sun Q."/>
            <person name="Mori K."/>
        </authorList>
    </citation>
    <scope>NUCLEOTIDE SEQUENCE [LARGE SCALE GENOMIC DNA]</scope>
    <source>
        <strain evidence="12 13">CCM 3426</strain>
    </source>
</reference>
<keyword evidence="10" id="KW-1133">Transmembrane helix</keyword>
<evidence type="ECO:0000256" key="3">
    <source>
        <dbReference type="ARBA" id="ARBA00010088"/>
    </source>
</evidence>
<organism evidence="12 13">
    <name type="scientific">Nonomuraea spiralis</name>
    <dbReference type="NCBI Taxonomy" id="46182"/>
    <lineage>
        <taxon>Bacteria</taxon>
        <taxon>Bacillati</taxon>
        <taxon>Actinomycetota</taxon>
        <taxon>Actinomycetes</taxon>
        <taxon>Streptosporangiales</taxon>
        <taxon>Streptosporangiaceae</taxon>
        <taxon>Nonomuraea</taxon>
    </lineage>
</organism>
<evidence type="ECO:0000256" key="8">
    <source>
        <dbReference type="ARBA" id="ARBA00022801"/>
    </source>
</evidence>
<evidence type="ECO:0000313" key="12">
    <source>
        <dbReference type="EMBL" id="MFB9199744.1"/>
    </source>
</evidence>
<evidence type="ECO:0000256" key="9">
    <source>
        <dbReference type="ARBA" id="ARBA00029605"/>
    </source>
</evidence>
<dbReference type="InterPro" id="IPR005944">
    <property type="entry name" value="Pro_iminopeptidase"/>
</dbReference>
<evidence type="ECO:0000256" key="7">
    <source>
        <dbReference type="ARBA" id="ARBA00022670"/>
    </source>
</evidence>
<dbReference type="PANTHER" id="PTHR43722:SF1">
    <property type="entry name" value="PROLINE IMINOPEPTIDASE"/>
    <property type="match status" value="1"/>
</dbReference>
<dbReference type="EC" id="3.4.11.5" evidence="4"/>
<proteinExistence type="inferred from homology"/>
<accession>A0ABV5I5C8</accession>
<feature type="domain" description="AB hydrolase-1" evidence="11">
    <location>
        <begin position="132"/>
        <end position="237"/>
    </location>
</feature>
<sequence length="392" mass="39912">MRSFAGIVVGAAVLALSPVAGLAALAGTAMVGARPEVFTVTGLAVFAAVLFLGLLLCVPRPRAVWGRWLRAALILAVEAAVVWRVAGATLTPPQVQSVAGPPVAGQREWLLPTGSRLAYVRVAPKRVTRPEPVVVLSGGPGVADLAADRAFYGRLAADGYAVYVYDQVGTGRSARLPDPAAYGLARDVADLEAVRKAIGAERLNLVARGDGARLAAAYLSDGPDRVARAVLDSPAGLDRARTASLLDGGPPSPRMLAVHILLRVEPAAAHTFAGDAELDARAAGLPRGAADSCPAVPAAGSGGYAGLADRPSPRGLREGLARVTAPVLVVKGPCDAESWAAAADVRAAIPGAGFAYAGSRAAYLAALRAFLAGRPVAAYEGATPPPGYRGPW</sequence>
<comment type="subcellular location">
    <subcellularLocation>
        <location evidence="2">Cytoplasm</location>
    </subcellularLocation>
</comment>
<evidence type="ECO:0000256" key="5">
    <source>
        <dbReference type="ARBA" id="ARBA00022438"/>
    </source>
</evidence>
<name>A0ABV5I5C8_9ACTN</name>
<evidence type="ECO:0000256" key="1">
    <source>
        <dbReference type="ARBA" id="ARBA00001585"/>
    </source>
</evidence>
<gene>
    <name evidence="12" type="ORF">ACFFV7_00960</name>
</gene>
<evidence type="ECO:0000256" key="2">
    <source>
        <dbReference type="ARBA" id="ARBA00004496"/>
    </source>
</evidence>
<dbReference type="RefSeq" id="WP_189645434.1">
    <property type="nucleotide sequence ID" value="NZ_BMRC01000001.1"/>
</dbReference>
<evidence type="ECO:0000313" key="13">
    <source>
        <dbReference type="Proteomes" id="UP001589647"/>
    </source>
</evidence>
<dbReference type="GO" id="GO:0016787">
    <property type="term" value="F:hydrolase activity"/>
    <property type="evidence" value="ECO:0007669"/>
    <property type="project" value="UniProtKB-KW"/>
</dbReference>
<evidence type="ECO:0000256" key="10">
    <source>
        <dbReference type="SAM" id="Phobius"/>
    </source>
</evidence>
<dbReference type="Gene3D" id="3.40.50.1820">
    <property type="entry name" value="alpha/beta hydrolase"/>
    <property type="match status" value="1"/>
</dbReference>